<dbReference type="GO" id="GO:0000976">
    <property type="term" value="F:transcription cis-regulatory region binding"/>
    <property type="evidence" value="ECO:0007669"/>
    <property type="project" value="TreeGrafter"/>
</dbReference>
<accession>A0A1H5XSD4</accession>
<evidence type="ECO:0000256" key="1">
    <source>
        <dbReference type="ARBA" id="ARBA00023015"/>
    </source>
</evidence>
<dbReference type="SMART" id="SM00354">
    <property type="entry name" value="HTH_LACI"/>
    <property type="match status" value="1"/>
</dbReference>
<protein>
    <submittedName>
        <fullName evidence="5">Transcriptional regulator, LacI family</fullName>
    </submittedName>
</protein>
<dbReference type="Gene3D" id="1.10.260.40">
    <property type="entry name" value="lambda repressor-like DNA-binding domains"/>
    <property type="match status" value="1"/>
</dbReference>
<dbReference type="Pfam" id="PF00532">
    <property type="entry name" value="Peripla_BP_1"/>
    <property type="match status" value="1"/>
</dbReference>
<dbReference type="SUPFAM" id="SSF53822">
    <property type="entry name" value="Periplasmic binding protein-like I"/>
    <property type="match status" value="1"/>
</dbReference>
<dbReference type="PANTHER" id="PTHR30146">
    <property type="entry name" value="LACI-RELATED TRANSCRIPTIONAL REPRESSOR"/>
    <property type="match status" value="1"/>
</dbReference>
<keyword evidence="3" id="KW-0804">Transcription</keyword>
<organism evidence="5 6">
    <name type="scientific">Algoriphagus boritolerans DSM 17298 = JCM 18970</name>
    <dbReference type="NCBI Taxonomy" id="1120964"/>
    <lineage>
        <taxon>Bacteria</taxon>
        <taxon>Pseudomonadati</taxon>
        <taxon>Bacteroidota</taxon>
        <taxon>Cytophagia</taxon>
        <taxon>Cytophagales</taxon>
        <taxon>Cyclobacteriaceae</taxon>
        <taxon>Algoriphagus</taxon>
    </lineage>
</organism>
<dbReference type="CDD" id="cd06267">
    <property type="entry name" value="PBP1_LacI_sugar_binding-like"/>
    <property type="match status" value="1"/>
</dbReference>
<dbReference type="InterPro" id="IPR010982">
    <property type="entry name" value="Lambda_DNA-bd_dom_sf"/>
</dbReference>
<dbReference type="AlphaFoldDB" id="A0A1H5XSD4"/>
<feature type="domain" description="HTH lacI-type" evidence="4">
    <location>
        <begin position="7"/>
        <end position="61"/>
    </location>
</feature>
<dbReference type="InterPro" id="IPR028082">
    <property type="entry name" value="Peripla_BP_I"/>
</dbReference>
<proteinExistence type="predicted"/>
<dbReference type="Gene3D" id="3.40.50.2300">
    <property type="match status" value="2"/>
</dbReference>
<evidence type="ECO:0000313" key="6">
    <source>
        <dbReference type="Proteomes" id="UP000236736"/>
    </source>
</evidence>
<dbReference type="STRING" id="1120964.GCA_001313265_05433"/>
<dbReference type="SUPFAM" id="SSF47413">
    <property type="entry name" value="lambda repressor-like DNA-binding domains"/>
    <property type="match status" value="1"/>
</dbReference>
<evidence type="ECO:0000313" key="5">
    <source>
        <dbReference type="EMBL" id="SEG14709.1"/>
    </source>
</evidence>
<dbReference type="Proteomes" id="UP000236736">
    <property type="component" value="Unassembled WGS sequence"/>
</dbReference>
<name>A0A1H5XSD4_9BACT</name>
<dbReference type="EMBL" id="FNVR01000015">
    <property type="protein sequence ID" value="SEG14709.1"/>
    <property type="molecule type" value="Genomic_DNA"/>
</dbReference>
<dbReference type="InterPro" id="IPR001761">
    <property type="entry name" value="Peripla_BP/Lac1_sug-bd_dom"/>
</dbReference>
<dbReference type="InterPro" id="IPR000843">
    <property type="entry name" value="HTH_LacI"/>
</dbReference>
<sequence length="342" mass="38345">MSEKRRVTLKDIAIALNVSPSTVSRALNGYHSISDETVRQVKEYAEKHHYVPNTLAVNFRKSRTSLIGLVVPHIVHHFFSTTISGVIETAKKQGYHVLVTQSGDVKDGEIFACRTLLGMGVDGLVISVSNETFVAEHLQDFLDEEKPIVQFDKITDHIHSPKVVVDDFDGAYQAVKNLIDNGYSKIAHLSGRLEVKNAQGRFQGYKKALKDHGLEFREEWVKGCWDIIESEGFDFTKELMESSNPPDAIFCITDLVALGALKYLKSADYEVPGKVGLMGFSNWMLSEYISPSLSSVDQHGFEMGERATEILINLIKEHSLGEDDLIEMKTELIVRQSSQKRL</sequence>
<dbReference type="PANTHER" id="PTHR30146:SF109">
    <property type="entry name" value="HTH-TYPE TRANSCRIPTIONAL REGULATOR GALS"/>
    <property type="match status" value="1"/>
</dbReference>
<reference evidence="6" key="1">
    <citation type="submission" date="2016-10" db="EMBL/GenBank/DDBJ databases">
        <authorList>
            <person name="Varghese N."/>
            <person name="Submissions S."/>
        </authorList>
    </citation>
    <scope>NUCLEOTIDE SEQUENCE [LARGE SCALE GENOMIC DNA]</scope>
    <source>
        <strain evidence="6">DSM 17298</strain>
    </source>
</reference>
<dbReference type="OrthoDB" id="867148at2"/>
<keyword evidence="1" id="KW-0805">Transcription regulation</keyword>
<evidence type="ECO:0000256" key="2">
    <source>
        <dbReference type="ARBA" id="ARBA00023125"/>
    </source>
</evidence>
<keyword evidence="2" id="KW-0238">DNA-binding</keyword>
<dbReference type="GO" id="GO:0003700">
    <property type="term" value="F:DNA-binding transcription factor activity"/>
    <property type="evidence" value="ECO:0007669"/>
    <property type="project" value="TreeGrafter"/>
</dbReference>
<evidence type="ECO:0000256" key="3">
    <source>
        <dbReference type="ARBA" id="ARBA00023163"/>
    </source>
</evidence>
<dbReference type="RefSeq" id="WP_103925301.1">
    <property type="nucleotide sequence ID" value="NZ_FNVR01000015.1"/>
</dbReference>
<evidence type="ECO:0000259" key="4">
    <source>
        <dbReference type="PROSITE" id="PS50932"/>
    </source>
</evidence>
<keyword evidence="6" id="KW-1185">Reference proteome</keyword>
<gene>
    <name evidence="5" type="ORF">SAMN03080598_02651</name>
</gene>
<dbReference type="Pfam" id="PF00356">
    <property type="entry name" value="LacI"/>
    <property type="match status" value="1"/>
</dbReference>
<dbReference type="CDD" id="cd01392">
    <property type="entry name" value="HTH_LacI"/>
    <property type="match status" value="1"/>
</dbReference>
<dbReference type="PROSITE" id="PS50932">
    <property type="entry name" value="HTH_LACI_2"/>
    <property type="match status" value="1"/>
</dbReference>